<evidence type="ECO:0000256" key="1">
    <source>
        <dbReference type="SAM" id="Phobius"/>
    </source>
</evidence>
<evidence type="ECO:0008006" key="4">
    <source>
        <dbReference type="Google" id="ProtNLM"/>
    </source>
</evidence>
<feature type="transmembrane region" description="Helical" evidence="1">
    <location>
        <begin position="306"/>
        <end position="331"/>
    </location>
</feature>
<keyword evidence="1" id="KW-0472">Membrane</keyword>
<protein>
    <recommendedName>
        <fullName evidence="4">DUF2029 domain-containing protein</fullName>
    </recommendedName>
</protein>
<dbReference type="Proteomes" id="UP000752814">
    <property type="component" value="Unassembled WGS sequence"/>
</dbReference>
<evidence type="ECO:0000313" key="2">
    <source>
        <dbReference type="EMBL" id="TQS84265.1"/>
    </source>
</evidence>
<dbReference type="EMBL" id="LVVT01000002">
    <property type="protein sequence ID" value="TQS84265.1"/>
    <property type="molecule type" value="Genomic_DNA"/>
</dbReference>
<gene>
    <name evidence="2" type="ORF">A3207_05325</name>
</gene>
<dbReference type="GeneID" id="41322503"/>
<keyword evidence="1" id="KW-0812">Transmembrane</keyword>
<feature type="transmembrane region" description="Helical" evidence="1">
    <location>
        <begin position="28"/>
        <end position="54"/>
    </location>
</feature>
<accession>A0A8J8TE31</accession>
<sequence length="405" mass="45337">MGNSSADSVSKLKRLDEKLTALDYQQKVLFLILLALAVYGTFIVADFFFVGGWINSTFGPNPDLDIYRERAQAILDGKILYKDIDLESPPLINYLFVPPQAFGGSDWMYQIWFSVFPLLTGLFMYLTMRKWDEKHAFYAAILSVLCPYAVVDATFGIQDEPIVAFFYLIPVIVFLAGYARTSAVVGTVAAWVKMLQGLIFPNLLIKMKNNKERLLGIVIGILVSLLIIGPFMIASGEGIIDLFHYYFLTEGDNASGGMSLINLLIRGGVDIPSSAGIIITVAVLLLSYFIAYRYKLDIWRSAMLTTVLFLCVYPMIRLGYFIIPFTFFSLWAVKDKNVFFKLIIMYVLLFIGQGIEAEGIPFLASIDGWLISFAFVLAGLLVMLDITRTCLKAKCLLDIPIDTSN</sequence>
<feature type="transmembrane region" description="Helical" evidence="1">
    <location>
        <begin position="338"/>
        <end position="355"/>
    </location>
</feature>
<comment type="caution">
    <text evidence="2">The sequence shown here is derived from an EMBL/GenBank/DDBJ whole genome shotgun (WGS) entry which is preliminary data.</text>
</comment>
<keyword evidence="1" id="KW-1133">Transmembrane helix</keyword>
<feature type="transmembrane region" description="Helical" evidence="1">
    <location>
        <begin position="361"/>
        <end position="384"/>
    </location>
</feature>
<feature type="transmembrane region" description="Helical" evidence="1">
    <location>
        <begin position="213"/>
        <end position="233"/>
    </location>
</feature>
<name>A0A8J8TE31_9ARCH</name>
<feature type="transmembrane region" description="Helical" evidence="1">
    <location>
        <begin position="277"/>
        <end position="294"/>
    </location>
</feature>
<dbReference type="AlphaFoldDB" id="A0A8J8TE31"/>
<feature type="transmembrane region" description="Helical" evidence="1">
    <location>
        <begin position="164"/>
        <end position="192"/>
    </location>
</feature>
<feature type="transmembrane region" description="Helical" evidence="1">
    <location>
        <begin position="137"/>
        <end position="158"/>
    </location>
</feature>
<evidence type="ECO:0000313" key="3">
    <source>
        <dbReference type="Proteomes" id="UP000752814"/>
    </source>
</evidence>
<feature type="transmembrane region" description="Helical" evidence="1">
    <location>
        <begin position="107"/>
        <end position="125"/>
    </location>
</feature>
<proteinExistence type="predicted"/>
<dbReference type="RefSeq" id="WP_020447998.1">
    <property type="nucleotide sequence ID" value="NZ_CAYAYA010000019.1"/>
</dbReference>
<reference evidence="2" key="1">
    <citation type="submission" date="2016-03" db="EMBL/GenBank/DDBJ databases">
        <authorList>
            <person name="Borrel G."/>
            <person name="Mccann A."/>
            <person name="O'Toole P.W."/>
        </authorList>
    </citation>
    <scope>NUCLEOTIDE SEQUENCE</scope>
    <source>
        <strain evidence="2">183</strain>
    </source>
</reference>
<organism evidence="2 3">
    <name type="scientific">Candidatus Methanomassiliicoccus intestinalis</name>
    <dbReference type="NCBI Taxonomy" id="1406512"/>
    <lineage>
        <taxon>Archaea</taxon>
        <taxon>Methanobacteriati</taxon>
        <taxon>Thermoplasmatota</taxon>
        <taxon>Thermoplasmata</taxon>
        <taxon>Methanomassiliicoccales</taxon>
        <taxon>Methanomassiliicoccaceae</taxon>
        <taxon>Methanomassiliicoccus</taxon>
    </lineage>
</organism>